<dbReference type="Gene3D" id="3.40.50.300">
    <property type="entry name" value="P-loop containing nucleotide triphosphate hydrolases"/>
    <property type="match status" value="1"/>
</dbReference>
<proteinExistence type="predicted"/>
<gene>
    <name evidence="2" type="primary">LOC110988673</name>
</gene>
<reference evidence="2" key="1">
    <citation type="submission" date="2025-08" db="UniProtKB">
        <authorList>
            <consortium name="RefSeq"/>
        </authorList>
    </citation>
    <scope>IDENTIFICATION</scope>
</reference>
<dbReference type="PANTHER" id="PTHR48312:SF1">
    <property type="entry name" value="SULFOTRANSFERASE"/>
    <property type="match status" value="1"/>
</dbReference>
<organism evidence="1 2">
    <name type="scientific">Acanthaster planci</name>
    <name type="common">Crown-of-thorns starfish</name>
    <dbReference type="NCBI Taxonomy" id="133434"/>
    <lineage>
        <taxon>Eukaryota</taxon>
        <taxon>Metazoa</taxon>
        <taxon>Echinodermata</taxon>
        <taxon>Eleutherozoa</taxon>
        <taxon>Asterozoa</taxon>
        <taxon>Asteroidea</taxon>
        <taxon>Valvatacea</taxon>
        <taxon>Valvatida</taxon>
        <taxon>Acanthasteridae</taxon>
        <taxon>Acanthaster</taxon>
    </lineage>
</organism>
<dbReference type="OMA" id="TAFTKCM"/>
<dbReference type="GeneID" id="110988673"/>
<sequence length="302" mass="34706">MSGDHSKRAGDSQVRLFVWTGLRSLSTILTKCLSFVEDSLIFFEPYFCAYLHGPQRFVPEVPDADEEARIANYERNAAAVTSVEGGFEASECTYQWVKERLEEDHGEKRFVFCKDFASAVITGDKLKFLPRGYQHVFLIRHPLKVFPSMKSMLRVTMKASDDFSLEELKRYPTDGMYRDMSDLFDHIRKEYKQEAIIIDADDLQQDPRGVLSALFTAIGMPFQEQLLSWEAGDAVSRSWIISQTQLRGNKFGHYYKNAFASTCFLRPSALPDRESLSADILRCVDASMPYYEKMYAQRLKPV</sequence>
<dbReference type="RefSeq" id="XP_022108114.1">
    <property type="nucleotide sequence ID" value="XM_022252422.1"/>
</dbReference>
<dbReference type="InterPro" id="IPR027417">
    <property type="entry name" value="P-loop_NTPase"/>
</dbReference>
<accession>A0A8B7ZRU0</accession>
<dbReference type="SUPFAM" id="SSF52540">
    <property type="entry name" value="P-loop containing nucleoside triphosphate hydrolases"/>
    <property type="match status" value="1"/>
</dbReference>
<name>A0A8B7ZRU0_ACAPL</name>
<keyword evidence="1" id="KW-1185">Reference proteome</keyword>
<protein>
    <submittedName>
        <fullName evidence="2">Branched-chain-amino-acid aminotransferase-like protein 2</fullName>
    </submittedName>
</protein>
<evidence type="ECO:0000313" key="1">
    <source>
        <dbReference type="Proteomes" id="UP000694845"/>
    </source>
</evidence>
<dbReference type="AlphaFoldDB" id="A0A8B7ZRU0"/>
<dbReference type="Pfam" id="PF19798">
    <property type="entry name" value="Sulfotransfer_5"/>
    <property type="match status" value="1"/>
</dbReference>
<dbReference type="Proteomes" id="UP000694845">
    <property type="component" value="Unplaced"/>
</dbReference>
<evidence type="ECO:0000313" key="2">
    <source>
        <dbReference type="RefSeq" id="XP_022108114.1"/>
    </source>
</evidence>
<dbReference type="KEGG" id="aplc:110988673"/>
<dbReference type="PANTHER" id="PTHR48312">
    <property type="match status" value="1"/>
</dbReference>
<dbReference type="OrthoDB" id="2405944at2759"/>